<gene>
    <name evidence="21" type="ORF">I79_022037</name>
</gene>
<dbReference type="InterPro" id="IPR003406">
    <property type="entry name" value="Glyco_trans_14"/>
</dbReference>
<dbReference type="FunCoup" id="G3IE93">
    <property type="interactions" value="602"/>
</dbReference>
<evidence type="ECO:0000256" key="15">
    <source>
        <dbReference type="ARBA" id="ARBA00023180"/>
    </source>
</evidence>
<dbReference type="AlphaFoldDB" id="G3IE93"/>
<dbReference type="Proteomes" id="UP000001075">
    <property type="component" value="Unassembled WGS sequence"/>
</dbReference>
<evidence type="ECO:0000256" key="3">
    <source>
        <dbReference type="ARBA" id="ARBA00004840"/>
    </source>
</evidence>
<evidence type="ECO:0000256" key="17">
    <source>
        <dbReference type="ARBA" id="ARBA00032285"/>
    </source>
</evidence>
<accession>G3IE93</accession>
<evidence type="ECO:0000256" key="12">
    <source>
        <dbReference type="ARBA" id="ARBA00023034"/>
    </source>
</evidence>
<dbReference type="PANTHER" id="PTHR46025:SF2">
    <property type="entry name" value="XYLOSYLTRANSFERASE 1"/>
    <property type="match status" value="1"/>
</dbReference>
<dbReference type="InterPro" id="IPR043538">
    <property type="entry name" value="XYLT"/>
</dbReference>
<comment type="similarity">
    <text evidence="5">Belongs to the glycosyltransferase 14 family. XylT subfamily.</text>
</comment>
<dbReference type="GO" id="GO:0046872">
    <property type="term" value="F:metal ion binding"/>
    <property type="evidence" value="ECO:0007669"/>
    <property type="project" value="UniProtKB-KW"/>
</dbReference>
<dbReference type="UniPathway" id="UPA00755"/>
<comment type="pathway">
    <text evidence="3">Glycan metabolism; chondroitin sulfate biosynthesis.</text>
</comment>
<evidence type="ECO:0000256" key="2">
    <source>
        <dbReference type="ARBA" id="ARBA00004323"/>
    </source>
</evidence>
<evidence type="ECO:0000256" key="1">
    <source>
        <dbReference type="ARBA" id="ARBA00001968"/>
    </source>
</evidence>
<dbReference type="Pfam" id="PF12529">
    <property type="entry name" value="Xylo_C"/>
    <property type="match status" value="1"/>
</dbReference>
<evidence type="ECO:0000256" key="19">
    <source>
        <dbReference type="SAM" id="MobiDB-lite"/>
    </source>
</evidence>
<evidence type="ECO:0000313" key="22">
    <source>
        <dbReference type="Proteomes" id="UP000001075"/>
    </source>
</evidence>
<comment type="subunit">
    <text evidence="6">Monomer.</text>
</comment>
<dbReference type="PANTHER" id="PTHR46025">
    <property type="entry name" value="XYLOSYLTRANSFERASE OXT"/>
    <property type="match status" value="1"/>
</dbReference>
<evidence type="ECO:0000256" key="6">
    <source>
        <dbReference type="ARBA" id="ARBA00011245"/>
    </source>
</evidence>
<dbReference type="GO" id="GO:0050650">
    <property type="term" value="P:chondroitin sulfate proteoglycan biosynthetic process"/>
    <property type="evidence" value="ECO:0007669"/>
    <property type="project" value="TreeGrafter"/>
</dbReference>
<evidence type="ECO:0000256" key="16">
    <source>
        <dbReference type="ARBA" id="ARBA00030536"/>
    </source>
</evidence>
<feature type="domain" description="Xylosyltransferase C-terminal" evidence="20">
    <location>
        <begin position="108"/>
        <end position="166"/>
    </location>
</feature>
<keyword evidence="10 21" id="KW-0808">Transferase</keyword>
<comment type="subcellular location">
    <subcellularLocation>
        <location evidence="2">Golgi apparatus membrane</location>
        <topology evidence="2">Single-pass type II membrane protein</topology>
    </subcellularLocation>
</comment>
<dbReference type="InterPro" id="IPR024448">
    <property type="entry name" value="XylT_C"/>
</dbReference>
<dbReference type="eggNOG" id="KOG0799">
    <property type="taxonomic scope" value="Eukaryota"/>
</dbReference>
<dbReference type="STRING" id="10029.G3IE93"/>
<dbReference type="GO" id="GO:0030158">
    <property type="term" value="F:protein xylosyltransferase activity"/>
    <property type="evidence" value="ECO:0007669"/>
    <property type="project" value="UniProtKB-EC"/>
</dbReference>
<comment type="cofactor">
    <cofactor evidence="1">
        <name>a divalent metal cation</name>
        <dbReference type="ChEBI" id="CHEBI:60240"/>
    </cofactor>
</comment>
<proteinExistence type="inferred from homology"/>
<keyword evidence="15" id="KW-0325">Glycoprotein</keyword>
<keyword evidence="14" id="KW-1015">Disulfide bond</keyword>
<sequence length="332" mass="37304">MWRLGDRRIPEGIAVDGGSDWFLLNRKFVEYVAFSTDDLVTKMKQFYSYTLLPAESFFHTVLENSPHCDTMVDNNLRITNWNRKLGCKCQYKHIVDWCGCSPNDFKPQDFHRFQVGTDWDAKERLFRNFGGLMGPMDEPVGMQKWGKGPNVTVTVIWVDPVNVIAATYDILIESTAEFTHYKPPLNLPLRPGVWTVKILHHWVPVAETKFLVAPLTFSNKQPIKAEEALKLHNGPPRSAYMEQSFQSLNPVLSLPINPAQVEQARKNAASTGTALEAWLDSLVGGTWTAMDICATGPTACPVMQTCSQTAWSSFSPDPKSELGAVKPDGRLR</sequence>
<reference evidence="22" key="1">
    <citation type="journal article" date="2011" name="Nat. Biotechnol.">
        <title>The genomic sequence of the Chinese hamster ovary (CHO)-K1 cell line.</title>
        <authorList>
            <person name="Xu X."/>
            <person name="Nagarajan H."/>
            <person name="Lewis N.E."/>
            <person name="Pan S."/>
            <person name="Cai Z."/>
            <person name="Liu X."/>
            <person name="Chen W."/>
            <person name="Xie M."/>
            <person name="Wang W."/>
            <person name="Hammond S."/>
            <person name="Andersen M.R."/>
            <person name="Neff N."/>
            <person name="Passarelli B."/>
            <person name="Koh W."/>
            <person name="Fan H.C."/>
            <person name="Wang J."/>
            <person name="Gui Y."/>
            <person name="Lee K.H."/>
            <person name="Betenbaugh M.J."/>
            <person name="Quake S.R."/>
            <person name="Famili I."/>
            <person name="Palsson B.O."/>
            <person name="Wang J."/>
        </authorList>
    </citation>
    <scope>NUCLEOTIDE SEQUENCE [LARGE SCALE GENOMIC DNA]</scope>
    <source>
        <strain evidence="22">CHO K1 cell line</strain>
    </source>
</reference>
<name>G3IE93_CRIGR</name>
<evidence type="ECO:0000259" key="20">
    <source>
        <dbReference type="Pfam" id="PF12529"/>
    </source>
</evidence>
<evidence type="ECO:0000313" key="21">
    <source>
        <dbReference type="EMBL" id="EGW12901.1"/>
    </source>
</evidence>
<keyword evidence="12" id="KW-0333">Golgi apparatus</keyword>
<evidence type="ECO:0000256" key="13">
    <source>
        <dbReference type="ARBA" id="ARBA00023136"/>
    </source>
</evidence>
<dbReference type="InParanoid" id="G3IE93"/>
<evidence type="ECO:0000256" key="14">
    <source>
        <dbReference type="ARBA" id="ARBA00023157"/>
    </source>
</evidence>
<dbReference type="GlyGen" id="G3IE93">
    <property type="glycosylation" value="1 site"/>
</dbReference>
<comment type="pathway">
    <text evidence="4">Glycan metabolism; heparan sulfate biosynthesis.</text>
</comment>
<evidence type="ECO:0000256" key="8">
    <source>
        <dbReference type="ARBA" id="ARBA00015604"/>
    </source>
</evidence>
<evidence type="ECO:0000256" key="9">
    <source>
        <dbReference type="ARBA" id="ARBA00022676"/>
    </source>
</evidence>
<keyword evidence="11" id="KW-0479">Metal-binding</keyword>
<dbReference type="EMBL" id="JH002155">
    <property type="protein sequence ID" value="EGW12901.1"/>
    <property type="molecule type" value="Genomic_DNA"/>
</dbReference>
<evidence type="ECO:0000256" key="5">
    <source>
        <dbReference type="ARBA" id="ARBA00010195"/>
    </source>
</evidence>
<dbReference type="UniPathway" id="UPA00756"/>
<dbReference type="GO" id="GO:0000139">
    <property type="term" value="C:Golgi membrane"/>
    <property type="evidence" value="ECO:0007669"/>
    <property type="project" value="UniProtKB-SubCell"/>
</dbReference>
<evidence type="ECO:0000256" key="4">
    <source>
        <dbReference type="ARBA" id="ARBA00005093"/>
    </source>
</evidence>
<dbReference type="GO" id="GO:0015012">
    <property type="term" value="P:heparan sulfate proteoglycan biosynthetic process"/>
    <property type="evidence" value="ECO:0007669"/>
    <property type="project" value="UniProtKB-UniPathway"/>
</dbReference>
<comment type="catalytic activity">
    <reaction evidence="18">
        <text>UDP-alpha-D-xylose + L-seryl-[protein] = 3-O-(beta-D-xylosyl)-L-seryl-[protein] + UDP + H(+)</text>
        <dbReference type="Rhea" id="RHEA:50192"/>
        <dbReference type="Rhea" id="RHEA-COMP:9863"/>
        <dbReference type="Rhea" id="RHEA-COMP:12567"/>
        <dbReference type="ChEBI" id="CHEBI:15378"/>
        <dbReference type="ChEBI" id="CHEBI:29999"/>
        <dbReference type="ChEBI" id="CHEBI:57632"/>
        <dbReference type="ChEBI" id="CHEBI:58223"/>
        <dbReference type="ChEBI" id="CHEBI:132085"/>
        <dbReference type="EC" id="2.4.2.26"/>
    </reaction>
</comment>
<feature type="region of interest" description="Disordered" evidence="19">
    <location>
        <begin position="312"/>
        <end position="332"/>
    </location>
</feature>
<dbReference type="Pfam" id="PF02485">
    <property type="entry name" value="Branch"/>
    <property type="match status" value="1"/>
</dbReference>
<evidence type="ECO:0000256" key="7">
    <source>
        <dbReference type="ARBA" id="ARBA00011972"/>
    </source>
</evidence>
<dbReference type="EC" id="2.4.2.26" evidence="7"/>
<evidence type="ECO:0000256" key="10">
    <source>
        <dbReference type="ARBA" id="ARBA00022679"/>
    </source>
</evidence>
<keyword evidence="13" id="KW-0472">Membrane</keyword>
<keyword evidence="9" id="KW-0328">Glycosyltransferase</keyword>
<protein>
    <recommendedName>
        <fullName evidence="8">Xylosyltransferase 1</fullName>
        <ecNumber evidence="7">2.4.2.26</ecNumber>
    </recommendedName>
    <alternativeName>
        <fullName evidence="16">Peptide O-xylosyltransferase 1</fullName>
    </alternativeName>
    <alternativeName>
        <fullName evidence="17">Xylosyltransferase I</fullName>
    </alternativeName>
</protein>
<evidence type="ECO:0000256" key="11">
    <source>
        <dbReference type="ARBA" id="ARBA00022723"/>
    </source>
</evidence>
<evidence type="ECO:0000256" key="18">
    <source>
        <dbReference type="ARBA" id="ARBA00047847"/>
    </source>
</evidence>
<organism evidence="21 22">
    <name type="scientific">Cricetulus griseus</name>
    <name type="common">Chinese hamster</name>
    <name type="synonym">Cricetulus barabensis griseus</name>
    <dbReference type="NCBI Taxonomy" id="10029"/>
    <lineage>
        <taxon>Eukaryota</taxon>
        <taxon>Metazoa</taxon>
        <taxon>Chordata</taxon>
        <taxon>Craniata</taxon>
        <taxon>Vertebrata</taxon>
        <taxon>Euteleostomi</taxon>
        <taxon>Mammalia</taxon>
        <taxon>Eutheria</taxon>
        <taxon>Euarchontoglires</taxon>
        <taxon>Glires</taxon>
        <taxon>Rodentia</taxon>
        <taxon>Myomorpha</taxon>
        <taxon>Muroidea</taxon>
        <taxon>Cricetidae</taxon>
        <taxon>Cricetinae</taxon>
        <taxon>Cricetulus</taxon>
    </lineage>
</organism>